<gene>
    <name evidence="2" type="ORF">H9816_05350</name>
</gene>
<dbReference type="AlphaFoldDB" id="A0A9D2DE73"/>
<comment type="caution">
    <text evidence="2">The sequence shown here is derived from an EMBL/GenBank/DDBJ whole genome shotgun (WGS) entry which is preliminary data.</text>
</comment>
<dbReference type="PROSITE" id="PS51257">
    <property type="entry name" value="PROKAR_LIPOPROTEIN"/>
    <property type="match status" value="1"/>
</dbReference>
<reference evidence="2" key="1">
    <citation type="journal article" date="2021" name="PeerJ">
        <title>Extensive microbial diversity within the chicken gut microbiome revealed by metagenomics and culture.</title>
        <authorList>
            <person name="Gilroy R."/>
            <person name="Ravi A."/>
            <person name="Getino M."/>
            <person name="Pursley I."/>
            <person name="Horton D.L."/>
            <person name="Alikhan N.F."/>
            <person name="Baker D."/>
            <person name="Gharbi K."/>
            <person name="Hall N."/>
            <person name="Watson M."/>
            <person name="Adriaenssens E.M."/>
            <person name="Foster-Nyarko E."/>
            <person name="Jarju S."/>
            <person name="Secka A."/>
            <person name="Antonio M."/>
            <person name="Oren A."/>
            <person name="Chaudhuri R.R."/>
            <person name="La Ragione R."/>
            <person name="Hildebrand F."/>
            <person name="Pallen M.J."/>
        </authorList>
    </citation>
    <scope>NUCLEOTIDE SEQUENCE</scope>
    <source>
        <strain evidence="2">ChiHjej11B10-19426</strain>
    </source>
</reference>
<dbReference type="Proteomes" id="UP000824014">
    <property type="component" value="Unassembled WGS sequence"/>
</dbReference>
<reference evidence="2" key="2">
    <citation type="submission" date="2021-04" db="EMBL/GenBank/DDBJ databases">
        <authorList>
            <person name="Gilroy R."/>
        </authorList>
    </citation>
    <scope>NUCLEOTIDE SEQUENCE</scope>
    <source>
        <strain evidence="2">ChiHjej11B10-19426</strain>
    </source>
</reference>
<protein>
    <submittedName>
        <fullName evidence="2">Uncharacterized protein</fullName>
    </submittedName>
</protein>
<evidence type="ECO:0000256" key="1">
    <source>
        <dbReference type="SAM" id="SignalP"/>
    </source>
</evidence>
<name>A0A9D2DE73_9BACT</name>
<proteinExistence type="predicted"/>
<evidence type="ECO:0000313" key="3">
    <source>
        <dbReference type="Proteomes" id="UP000824014"/>
    </source>
</evidence>
<feature type="chain" id="PRO_5039415011" evidence="1">
    <location>
        <begin position="19"/>
        <end position="139"/>
    </location>
</feature>
<accession>A0A9D2DE73</accession>
<organism evidence="2 3">
    <name type="scientific">Candidatus Tidjanibacter faecipullorum</name>
    <dbReference type="NCBI Taxonomy" id="2838766"/>
    <lineage>
        <taxon>Bacteria</taxon>
        <taxon>Pseudomonadati</taxon>
        <taxon>Bacteroidota</taxon>
        <taxon>Bacteroidia</taxon>
        <taxon>Bacteroidales</taxon>
        <taxon>Rikenellaceae</taxon>
        <taxon>Tidjanibacter</taxon>
    </lineage>
</organism>
<sequence>MKFIAVTFVSLVLACCTASDIYQVNREILVSTVWCGERFVPAGTDVEVGAPSGRYLYVFGMNGVLSVYPEESGLPTGEDAEMHHYIYTPESRQLVIDSYGVFTVEELTVDRLRLAGSKGVIDLAFYAGIDPAVSPTSYY</sequence>
<keyword evidence="1" id="KW-0732">Signal</keyword>
<dbReference type="EMBL" id="DXCC01000017">
    <property type="protein sequence ID" value="HIZ15318.1"/>
    <property type="molecule type" value="Genomic_DNA"/>
</dbReference>
<evidence type="ECO:0000313" key="2">
    <source>
        <dbReference type="EMBL" id="HIZ15318.1"/>
    </source>
</evidence>
<feature type="signal peptide" evidence="1">
    <location>
        <begin position="1"/>
        <end position="18"/>
    </location>
</feature>